<evidence type="ECO:0000256" key="1">
    <source>
        <dbReference type="SAM" id="MobiDB-lite"/>
    </source>
</evidence>
<evidence type="ECO:0000313" key="4">
    <source>
        <dbReference type="Proteomes" id="UP000027466"/>
    </source>
</evidence>
<dbReference type="PANTHER" id="PTHR39569">
    <property type="entry name" value="INORGANIC TRIPHOSPHATASE"/>
    <property type="match status" value="1"/>
</dbReference>
<organism evidence="3 4">
    <name type="scientific">Caballeronia glathei</name>
    <dbReference type="NCBI Taxonomy" id="60547"/>
    <lineage>
        <taxon>Bacteria</taxon>
        <taxon>Pseudomonadati</taxon>
        <taxon>Pseudomonadota</taxon>
        <taxon>Betaproteobacteria</taxon>
        <taxon>Burkholderiales</taxon>
        <taxon>Burkholderiaceae</taxon>
        <taxon>Caballeronia</taxon>
    </lineage>
</organism>
<protein>
    <submittedName>
        <fullName evidence="3">Adenylate cyclase</fullName>
    </submittedName>
</protein>
<feature type="region of interest" description="Disordered" evidence="1">
    <location>
        <begin position="189"/>
        <end position="218"/>
    </location>
</feature>
<gene>
    <name evidence="3" type="ORF">BG61_30970</name>
</gene>
<dbReference type="RefSeq" id="WP_035936117.1">
    <property type="nucleotide sequence ID" value="NZ_CADFFX010000038.1"/>
</dbReference>
<evidence type="ECO:0000259" key="2">
    <source>
        <dbReference type="PROSITE" id="PS51707"/>
    </source>
</evidence>
<dbReference type="Proteomes" id="UP000027466">
    <property type="component" value="Unassembled WGS sequence"/>
</dbReference>
<reference evidence="3 4" key="1">
    <citation type="submission" date="2014-03" db="EMBL/GenBank/DDBJ databases">
        <title>Draft Genome Sequences of Four Burkholderia Strains.</title>
        <authorList>
            <person name="Liu X.Y."/>
            <person name="Li C.X."/>
            <person name="Xu J.H."/>
        </authorList>
    </citation>
    <scope>NUCLEOTIDE SEQUENCE [LARGE SCALE GENOMIC DNA]</scope>
    <source>
        <strain evidence="3 4">DSM 50014</strain>
    </source>
</reference>
<dbReference type="InterPro" id="IPR039013">
    <property type="entry name" value="YgiF"/>
</dbReference>
<sequence length="218" mass="23795">MSIEREIKLALPASQHDAVAQFFAEHTGREGTAIALANVYFDTPALTLAKAKSALRLRRTPQQWLQTYKTVGESKAGLHSRHEWELPVPGDALDIGALLAACDDEKACRALKEAAPGLIALFRTDFSRIFWNIEHDGARIEAALDLGDVSADVNGRRRTSPISEVELELKSGDEAALSTLAAHLRGAFPDLQPDDISKAQRGYLLREQPEDDAPGAMK</sequence>
<dbReference type="SUPFAM" id="SSF55154">
    <property type="entry name" value="CYTH-like phosphatases"/>
    <property type="match status" value="1"/>
</dbReference>
<dbReference type="PROSITE" id="PS51707">
    <property type="entry name" value="CYTH"/>
    <property type="match status" value="1"/>
</dbReference>
<feature type="domain" description="CYTH" evidence="2">
    <location>
        <begin position="2"/>
        <end position="209"/>
    </location>
</feature>
<dbReference type="SMART" id="SM01118">
    <property type="entry name" value="CYTH"/>
    <property type="match status" value="1"/>
</dbReference>
<proteinExistence type="predicted"/>
<dbReference type="STRING" id="60547.GCA_000751215_04706"/>
<dbReference type="PANTHER" id="PTHR39569:SF1">
    <property type="entry name" value="INORGANIC TRIPHOSPHATASE"/>
    <property type="match status" value="1"/>
</dbReference>
<dbReference type="AlphaFoldDB" id="A0A069PFZ6"/>
<keyword evidence="4" id="KW-1185">Reference proteome</keyword>
<dbReference type="Pfam" id="PF01928">
    <property type="entry name" value="CYTH"/>
    <property type="match status" value="1"/>
</dbReference>
<comment type="caution">
    <text evidence="3">The sequence shown here is derived from an EMBL/GenBank/DDBJ whole genome shotgun (WGS) entry which is preliminary data.</text>
</comment>
<feature type="compositionally biased region" description="Acidic residues" evidence="1">
    <location>
        <begin position="209"/>
        <end position="218"/>
    </location>
</feature>
<dbReference type="EMBL" id="JFHC01000055">
    <property type="protein sequence ID" value="KDR39608.1"/>
    <property type="molecule type" value="Genomic_DNA"/>
</dbReference>
<dbReference type="Gene3D" id="2.40.320.10">
    <property type="entry name" value="Hypothetical Protein Pfu-838710-001"/>
    <property type="match status" value="1"/>
</dbReference>
<dbReference type="CDD" id="cd07756">
    <property type="entry name" value="CYTH-like_Pase_CHAD"/>
    <property type="match status" value="1"/>
</dbReference>
<dbReference type="InterPro" id="IPR023577">
    <property type="entry name" value="CYTH_domain"/>
</dbReference>
<evidence type="ECO:0000313" key="3">
    <source>
        <dbReference type="EMBL" id="KDR39608.1"/>
    </source>
</evidence>
<name>A0A069PFZ6_9BURK</name>
<dbReference type="GO" id="GO:0046872">
    <property type="term" value="F:metal ion binding"/>
    <property type="evidence" value="ECO:0007669"/>
    <property type="project" value="TreeGrafter"/>
</dbReference>
<dbReference type="InterPro" id="IPR033469">
    <property type="entry name" value="CYTH-like_dom_sf"/>
</dbReference>
<dbReference type="GO" id="GO:0050355">
    <property type="term" value="F:inorganic triphosphate phosphatase activity"/>
    <property type="evidence" value="ECO:0007669"/>
    <property type="project" value="InterPro"/>
</dbReference>
<accession>A0A069PFZ6</accession>